<dbReference type="GO" id="GO:0005886">
    <property type="term" value="C:plasma membrane"/>
    <property type="evidence" value="ECO:0007669"/>
    <property type="project" value="UniProtKB-SubCell"/>
</dbReference>
<feature type="transmembrane region" description="Helical" evidence="7">
    <location>
        <begin position="254"/>
        <end position="271"/>
    </location>
</feature>
<evidence type="ECO:0000313" key="10">
    <source>
        <dbReference type="Proteomes" id="UP000548326"/>
    </source>
</evidence>
<dbReference type="PANTHER" id="PTHR40074">
    <property type="entry name" value="O-ACETYLTRANSFERASE WECH"/>
    <property type="match status" value="1"/>
</dbReference>
<keyword evidence="6 7" id="KW-0472">Membrane</keyword>
<dbReference type="Proteomes" id="UP000548326">
    <property type="component" value="Unassembled WGS sequence"/>
</dbReference>
<feature type="transmembrane region" description="Helical" evidence="7">
    <location>
        <begin position="12"/>
        <end position="29"/>
    </location>
</feature>
<comment type="subcellular location">
    <subcellularLocation>
        <location evidence="1">Cell membrane</location>
        <topology evidence="1">Multi-pass membrane protein</topology>
    </subcellularLocation>
</comment>
<sequence length="357" mass="41398">MNNLSLEYKQSQMINVLRFPLIVLVLFTHELPFKREPVHLKFTGTDVYVLLSELISHHSVAVPCFFLFSGYLFFFKINNWNYKVYTTQLRKRVNTLIIPYIIWNLLLLLAIFLKNLFFQKAGFQTDCEYKTLKENSAYALLWGMPINFSLWYIRDLIVMTLLTPLFYYYFKYLNFYGIILLLLIYLSGLESNIPGLSTTAIFYFSLGGYLGLCKHNLLKISLAYGKIAILITLALLAIRIYYDGTSAQEYWERVYIFFTVISILYGGARLIEWPRLKDKLLQLSGTVFFVYASHQIYIINGLKGALFKSPLANSGWGMLLGYFIIPPACIAIILLIYYPMKRFLPKTLGVLVGNRTV</sequence>
<feature type="transmembrane region" description="Helical" evidence="7">
    <location>
        <begin position="165"/>
        <end position="187"/>
    </location>
</feature>
<feature type="transmembrane region" description="Helical" evidence="7">
    <location>
        <begin position="224"/>
        <end position="242"/>
    </location>
</feature>
<evidence type="ECO:0000256" key="5">
    <source>
        <dbReference type="ARBA" id="ARBA00022989"/>
    </source>
</evidence>
<proteinExistence type="inferred from homology"/>
<gene>
    <name evidence="9" type="ORF">HDF22_004904</name>
</gene>
<evidence type="ECO:0000256" key="7">
    <source>
        <dbReference type="SAM" id="Phobius"/>
    </source>
</evidence>
<evidence type="ECO:0000256" key="4">
    <source>
        <dbReference type="ARBA" id="ARBA00022692"/>
    </source>
</evidence>
<comment type="caution">
    <text evidence="9">The sequence shown here is derived from an EMBL/GenBank/DDBJ whole genome shotgun (WGS) entry which is preliminary data.</text>
</comment>
<feature type="transmembrane region" description="Helical" evidence="7">
    <location>
        <begin position="96"/>
        <end position="117"/>
    </location>
</feature>
<dbReference type="InterPro" id="IPR002656">
    <property type="entry name" value="Acyl_transf_3_dom"/>
</dbReference>
<dbReference type="PANTHER" id="PTHR40074:SF2">
    <property type="entry name" value="O-ACETYLTRANSFERASE WECH"/>
    <property type="match status" value="1"/>
</dbReference>
<feature type="transmembrane region" description="Helical" evidence="7">
    <location>
        <begin position="49"/>
        <end position="75"/>
    </location>
</feature>
<name>A0A841JHW5_9SPHI</name>
<dbReference type="GO" id="GO:0009246">
    <property type="term" value="P:enterobacterial common antigen biosynthetic process"/>
    <property type="evidence" value="ECO:0007669"/>
    <property type="project" value="TreeGrafter"/>
</dbReference>
<dbReference type="EMBL" id="JACHCA010000017">
    <property type="protein sequence ID" value="MBB6130759.1"/>
    <property type="molecule type" value="Genomic_DNA"/>
</dbReference>
<keyword evidence="4 7" id="KW-0812">Transmembrane</keyword>
<dbReference type="Pfam" id="PF01757">
    <property type="entry name" value="Acyl_transf_3"/>
    <property type="match status" value="1"/>
</dbReference>
<dbReference type="AlphaFoldDB" id="A0A841JHW5"/>
<dbReference type="RefSeq" id="WP_183589449.1">
    <property type="nucleotide sequence ID" value="NZ_JACHCA010000017.1"/>
</dbReference>
<feature type="transmembrane region" description="Helical" evidence="7">
    <location>
        <begin position="280"/>
        <end position="299"/>
    </location>
</feature>
<feature type="transmembrane region" description="Helical" evidence="7">
    <location>
        <begin position="193"/>
        <end position="212"/>
    </location>
</feature>
<evidence type="ECO:0000259" key="8">
    <source>
        <dbReference type="Pfam" id="PF01757"/>
    </source>
</evidence>
<feature type="transmembrane region" description="Helical" evidence="7">
    <location>
        <begin position="137"/>
        <end position="153"/>
    </location>
</feature>
<accession>A0A841JHW5</accession>
<comment type="similarity">
    <text evidence="2">Belongs to the acyltransferase 3 family.</text>
</comment>
<keyword evidence="5 7" id="KW-1133">Transmembrane helix</keyword>
<evidence type="ECO:0000256" key="3">
    <source>
        <dbReference type="ARBA" id="ARBA00022475"/>
    </source>
</evidence>
<evidence type="ECO:0000313" key="9">
    <source>
        <dbReference type="EMBL" id="MBB6130759.1"/>
    </source>
</evidence>
<reference evidence="9 10" key="1">
    <citation type="submission" date="2020-08" db="EMBL/GenBank/DDBJ databases">
        <title>Genomic Encyclopedia of Type Strains, Phase IV (KMG-V): Genome sequencing to study the core and pangenomes of soil and plant-associated prokaryotes.</title>
        <authorList>
            <person name="Whitman W."/>
        </authorList>
    </citation>
    <scope>NUCLEOTIDE SEQUENCE [LARGE SCALE GENOMIC DNA]</scope>
    <source>
        <strain evidence="9 10">MP601</strain>
    </source>
</reference>
<dbReference type="GO" id="GO:0016413">
    <property type="term" value="F:O-acetyltransferase activity"/>
    <property type="evidence" value="ECO:0007669"/>
    <property type="project" value="TreeGrafter"/>
</dbReference>
<evidence type="ECO:0000256" key="2">
    <source>
        <dbReference type="ARBA" id="ARBA00007400"/>
    </source>
</evidence>
<evidence type="ECO:0000256" key="6">
    <source>
        <dbReference type="ARBA" id="ARBA00023136"/>
    </source>
</evidence>
<organism evidence="9 10">
    <name type="scientific">Mucilaginibacter lappiensis</name>
    <dbReference type="NCBI Taxonomy" id="354630"/>
    <lineage>
        <taxon>Bacteria</taxon>
        <taxon>Pseudomonadati</taxon>
        <taxon>Bacteroidota</taxon>
        <taxon>Sphingobacteriia</taxon>
        <taxon>Sphingobacteriales</taxon>
        <taxon>Sphingobacteriaceae</taxon>
        <taxon>Mucilaginibacter</taxon>
    </lineage>
</organism>
<feature type="domain" description="Acyltransferase 3" evidence="8">
    <location>
        <begin position="14"/>
        <end position="337"/>
    </location>
</feature>
<protein>
    <recommendedName>
        <fullName evidence="8">Acyltransferase 3 domain-containing protein</fullName>
    </recommendedName>
</protein>
<feature type="transmembrane region" description="Helical" evidence="7">
    <location>
        <begin position="319"/>
        <end position="338"/>
    </location>
</feature>
<evidence type="ECO:0000256" key="1">
    <source>
        <dbReference type="ARBA" id="ARBA00004651"/>
    </source>
</evidence>
<keyword evidence="3" id="KW-1003">Cell membrane</keyword>